<organism evidence="8 9">
    <name type="scientific">Kingdonia uniflora</name>
    <dbReference type="NCBI Taxonomy" id="39325"/>
    <lineage>
        <taxon>Eukaryota</taxon>
        <taxon>Viridiplantae</taxon>
        <taxon>Streptophyta</taxon>
        <taxon>Embryophyta</taxon>
        <taxon>Tracheophyta</taxon>
        <taxon>Spermatophyta</taxon>
        <taxon>Magnoliopsida</taxon>
        <taxon>Ranunculales</taxon>
        <taxon>Circaeasteraceae</taxon>
        <taxon>Kingdonia</taxon>
    </lineage>
</organism>
<dbReference type="PROSITE" id="PS51352">
    <property type="entry name" value="THIOREDOXIN_2"/>
    <property type="match status" value="1"/>
</dbReference>
<dbReference type="InterPro" id="IPR029760">
    <property type="entry name" value="GPX_CS"/>
</dbReference>
<evidence type="ECO:0000313" key="8">
    <source>
        <dbReference type="EMBL" id="KAF6175191.1"/>
    </source>
</evidence>
<keyword evidence="9" id="KW-1185">Reference proteome</keyword>
<dbReference type="Gene3D" id="3.40.30.10">
    <property type="entry name" value="Glutaredoxin"/>
    <property type="match status" value="1"/>
</dbReference>
<proteinExistence type="inferred from homology"/>
<evidence type="ECO:0000256" key="2">
    <source>
        <dbReference type="ARBA" id="ARBA00022559"/>
    </source>
</evidence>
<evidence type="ECO:0000256" key="6">
    <source>
        <dbReference type="RuleBase" id="RU000499"/>
    </source>
</evidence>
<evidence type="ECO:0000256" key="5">
    <source>
        <dbReference type="ARBA" id="ARBA00037287"/>
    </source>
</evidence>
<dbReference type="GO" id="GO:0047066">
    <property type="term" value="F:phospholipid-hydroperoxide glutathione peroxidase activity"/>
    <property type="evidence" value="ECO:0007669"/>
    <property type="project" value="UniProtKB-EC"/>
</dbReference>
<dbReference type="PROSITE" id="PS00763">
    <property type="entry name" value="GLUTATHIONE_PEROXID_2"/>
    <property type="match status" value="1"/>
</dbReference>
<evidence type="ECO:0000256" key="3">
    <source>
        <dbReference type="ARBA" id="ARBA00023002"/>
    </source>
</evidence>
<keyword evidence="3 6" id="KW-0560">Oxidoreductase</keyword>
<dbReference type="EMBL" id="JACGCM010000215">
    <property type="protein sequence ID" value="KAF6175191.1"/>
    <property type="molecule type" value="Genomic_DNA"/>
</dbReference>
<comment type="function">
    <text evidence="5">Protects cells and enzymes from oxidative damage, by catalyzing the reduction of hydrogen peroxide, lipid peroxides and organic hydroperoxide, by glutathione.</text>
</comment>
<dbReference type="OrthoDB" id="446890at2759"/>
<dbReference type="InterPro" id="IPR013766">
    <property type="entry name" value="Thioredoxin_domain"/>
</dbReference>
<dbReference type="InterPro" id="IPR036249">
    <property type="entry name" value="Thioredoxin-like_sf"/>
</dbReference>
<dbReference type="SUPFAM" id="SSF52833">
    <property type="entry name" value="Thioredoxin-like"/>
    <property type="match status" value="1"/>
</dbReference>
<dbReference type="FunFam" id="3.40.30.10:FF:000025">
    <property type="entry name" value="Glutathione peroxidase"/>
    <property type="match status" value="1"/>
</dbReference>
<dbReference type="InterPro" id="IPR000889">
    <property type="entry name" value="Glutathione_peroxidase"/>
</dbReference>
<dbReference type="Pfam" id="PF00255">
    <property type="entry name" value="GSHPx"/>
    <property type="match status" value="1"/>
</dbReference>
<evidence type="ECO:0000313" key="9">
    <source>
        <dbReference type="Proteomes" id="UP000541444"/>
    </source>
</evidence>
<comment type="catalytic activity">
    <reaction evidence="4">
        <text>a hydroperoxy polyunsaturated fatty acid + 2 glutathione = a hydroxy polyunsaturated fatty acid + glutathione disulfide + H2O</text>
        <dbReference type="Rhea" id="RHEA:19057"/>
        <dbReference type="ChEBI" id="CHEBI:15377"/>
        <dbReference type="ChEBI" id="CHEBI:57925"/>
        <dbReference type="ChEBI" id="CHEBI:58297"/>
        <dbReference type="ChEBI" id="CHEBI:131871"/>
        <dbReference type="ChEBI" id="CHEBI:134019"/>
        <dbReference type="EC" id="1.11.1.12"/>
    </reaction>
</comment>
<evidence type="ECO:0000256" key="1">
    <source>
        <dbReference type="ARBA" id="ARBA00006926"/>
    </source>
</evidence>
<keyword evidence="2 6" id="KW-0575">Peroxidase</keyword>
<dbReference type="AlphaFoldDB" id="A0A7J7P6Y3"/>
<dbReference type="GO" id="GO:0006979">
    <property type="term" value="P:response to oxidative stress"/>
    <property type="evidence" value="ECO:0007669"/>
    <property type="project" value="InterPro"/>
</dbReference>
<gene>
    <name evidence="8" type="ORF">GIB67_022872</name>
</gene>
<dbReference type="PROSITE" id="PS51355">
    <property type="entry name" value="GLUTATHIONE_PEROXID_3"/>
    <property type="match status" value="1"/>
</dbReference>
<feature type="domain" description="Thioredoxin" evidence="7">
    <location>
        <begin position="99"/>
        <end position="261"/>
    </location>
</feature>
<reference evidence="8 9" key="1">
    <citation type="journal article" date="2020" name="IScience">
        <title>Genome Sequencing of the Endangered Kingdonia uniflora (Circaeasteraceae, Ranunculales) Reveals Potential Mechanisms of Evolutionary Specialization.</title>
        <authorList>
            <person name="Sun Y."/>
            <person name="Deng T."/>
            <person name="Zhang A."/>
            <person name="Moore M.J."/>
            <person name="Landis J.B."/>
            <person name="Lin N."/>
            <person name="Zhang H."/>
            <person name="Zhang X."/>
            <person name="Huang J."/>
            <person name="Zhang X."/>
            <person name="Sun H."/>
            <person name="Wang H."/>
        </authorList>
    </citation>
    <scope>NUCLEOTIDE SEQUENCE [LARGE SCALE GENOMIC DNA]</scope>
    <source>
        <strain evidence="8">TB1705</strain>
        <tissue evidence="8">Leaf</tissue>
    </source>
</reference>
<dbReference type="CDD" id="cd00340">
    <property type="entry name" value="GSH_Peroxidase"/>
    <property type="match status" value="1"/>
</dbReference>
<comment type="similarity">
    <text evidence="1 6">Belongs to the glutathione peroxidase family.</text>
</comment>
<protein>
    <recommendedName>
        <fullName evidence="6">Glutathione peroxidase</fullName>
    </recommendedName>
</protein>
<dbReference type="GO" id="GO:0005829">
    <property type="term" value="C:cytosol"/>
    <property type="evidence" value="ECO:0007669"/>
    <property type="project" value="TreeGrafter"/>
</dbReference>
<evidence type="ECO:0000259" key="7">
    <source>
        <dbReference type="PROSITE" id="PS51352"/>
    </source>
</evidence>
<dbReference type="Proteomes" id="UP000541444">
    <property type="component" value="Unassembled WGS sequence"/>
</dbReference>
<comment type="caution">
    <text evidence="8">The sequence shown here is derived from an EMBL/GenBank/DDBJ whole genome shotgun (WGS) entry which is preliminary data.</text>
</comment>
<dbReference type="PRINTS" id="PR01011">
    <property type="entry name" value="GLUTPROXDASE"/>
</dbReference>
<accession>A0A7J7P6Y3</accession>
<sequence>MSEARYVHKPKTKKNIYFSSLQMLCFSLPLSSSAARIVLLRRNISVTSSLINLSHSNFSSVWNLPTKVTKQTQVSHFKFSSLSRVGFCGVVKSNSTMASQSQQSVHDFTVKDARGNEVDLSTYKGKVLLIVNVASQCGLSNTNYTELATLYGKYKDQGLEILAFPCNQFGEQEPGNNEQILEFACTRFKAEYPIFDKVDVNGANAAPVYKFLKSSKGGLFGDGIKWNFAKFLVDKDGHVVDRYAPTTSPLSFEKKIKKLLGVA</sequence>
<name>A0A7J7P6Y3_9MAGN</name>
<dbReference type="PANTHER" id="PTHR11592:SF118">
    <property type="entry name" value="PHOSPHOLIPID HYDROPEROXIDE GLUTATHIONE PEROXIDASE 6, MITOCHONDRIAL-RELATED"/>
    <property type="match status" value="1"/>
</dbReference>
<dbReference type="PANTHER" id="PTHR11592">
    <property type="entry name" value="GLUTATHIONE PEROXIDASE"/>
    <property type="match status" value="1"/>
</dbReference>
<evidence type="ECO:0000256" key="4">
    <source>
        <dbReference type="ARBA" id="ARBA00036974"/>
    </source>
</evidence>